<keyword evidence="2" id="KW-0805">Transcription regulation</keyword>
<dbReference type="PROSITE" id="PS50931">
    <property type="entry name" value="HTH_LYSR"/>
    <property type="match status" value="1"/>
</dbReference>
<feature type="domain" description="HTH lysR-type" evidence="5">
    <location>
        <begin position="1"/>
        <end position="58"/>
    </location>
</feature>
<gene>
    <name evidence="6" type="ORF">LA66_06635</name>
</gene>
<dbReference type="GO" id="GO:0003700">
    <property type="term" value="F:DNA-binding transcription factor activity"/>
    <property type="evidence" value="ECO:0007669"/>
    <property type="project" value="InterPro"/>
</dbReference>
<comment type="caution">
    <text evidence="6">The sequence shown here is derived from an EMBL/GenBank/DDBJ whole genome shotgun (WGS) entry which is preliminary data.</text>
</comment>
<dbReference type="FunFam" id="1.10.10.10:FF:000001">
    <property type="entry name" value="LysR family transcriptional regulator"/>
    <property type="match status" value="1"/>
</dbReference>
<dbReference type="EMBL" id="JRFJ01000001">
    <property type="protein sequence ID" value="KHJ56249.1"/>
    <property type="molecule type" value="Genomic_DNA"/>
</dbReference>
<evidence type="ECO:0000256" key="2">
    <source>
        <dbReference type="ARBA" id="ARBA00023015"/>
    </source>
</evidence>
<dbReference type="Proteomes" id="UP000030826">
    <property type="component" value="Unassembled WGS sequence"/>
</dbReference>
<dbReference type="InterPro" id="IPR036388">
    <property type="entry name" value="WH-like_DNA-bd_sf"/>
</dbReference>
<evidence type="ECO:0000259" key="5">
    <source>
        <dbReference type="PROSITE" id="PS50931"/>
    </source>
</evidence>
<dbReference type="Pfam" id="PF03466">
    <property type="entry name" value="LysR_substrate"/>
    <property type="match status" value="1"/>
</dbReference>
<comment type="similarity">
    <text evidence="1">Belongs to the LysR transcriptional regulatory family.</text>
</comment>
<dbReference type="RefSeq" id="WP_039189795.1">
    <property type="nucleotide sequence ID" value="NZ_JRFJ01000001.1"/>
</dbReference>
<dbReference type="SUPFAM" id="SSF46785">
    <property type="entry name" value="Winged helix' DNA-binding domain"/>
    <property type="match status" value="1"/>
</dbReference>
<proteinExistence type="inferred from homology"/>
<evidence type="ECO:0000313" key="6">
    <source>
        <dbReference type="EMBL" id="KHJ56249.1"/>
    </source>
</evidence>
<protein>
    <submittedName>
        <fullName evidence="6">LysR family transcriptional regulator</fullName>
    </submittedName>
</protein>
<sequence>MTLEQLRIFLAVAHSQHMTRAAAALNLTQSAVSASVAALEARYAVRFFDRVGRRIQLTEAGRHFVDEARAILARVETAELSLADWSDQVMGRVRIHASQTVASYWLPPHLVRLRTLYPRVQVELTVGNTRQAAHALLQGEADIGVVEGLVDEPALKATKVADDELCLVVGIGHPWAGLKRIDARHYGETDWVLREPGSGTRARFEEHLASHGIALHGLRVLLEEPSNESILAAVMSSDAASVLSGRAVELAVAAGRVRAIAIPHMGRAFTALLHRERHHTRATRSLMDLLVARQGDGSLHGVMR</sequence>
<dbReference type="GO" id="GO:0000976">
    <property type="term" value="F:transcription cis-regulatory region binding"/>
    <property type="evidence" value="ECO:0007669"/>
    <property type="project" value="TreeGrafter"/>
</dbReference>
<dbReference type="AlphaFoldDB" id="A0A0B1Q762"/>
<dbReference type="InterPro" id="IPR036390">
    <property type="entry name" value="WH_DNA-bd_sf"/>
</dbReference>
<dbReference type="CDD" id="cd08420">
    <property type="entry name" value="PBP2_CysL_like"/>
    <property type="match status" value="1"/>
</dbReference>
<dbReference type="PANTHER" id="PTHR30126:SF39">
    <property type="entry name" value="HTH-TYPE TRANSCRIPTIONAL REGULATOR CYSL"/>
    <property type="match status" value="1"/>
</dbReference>
<name>A0A0B1Q762_9HYPH</name>
<dbReference type="InterPro" id="IPR000847">
    <property type="entry name" value="LysR_HTH_N"/>
</dbReference>
<evidence type="ECO:0000313" key="7">
    <source>
        <dbReference type="Proteomes" id="UP000030826"/>
    </source>
</evidence>
<dbReference type="OrthoDB" id="9808620at2"/>
<dbReference type="Pfam" id="PF00126">
    <property type="entry name" value="HTH_1"/>
    <property type="match status" value="1"/>
</dbReference>
<dbReference type="PRINTS" id="PR00039">
    <property type="entry name" value="HTHLYSR"/>
</dbReference>
<keyword evidence="4" id="KW-0804">Transcription</keyword>
<dbReference type="Gene3D" id="3.40.190.290">
    <property type="match status" value="1"/>
</dbReference>
<reference evidence="6 7" key="1">
    <citation type="submission" date="2014-09" db="EMBL/GenBank/DDBJ databases">
        <title>Isolation and characterization of Aurantimonas altamirensis ON-56566 from clinical sample following a dog bite.</title>
        <authorList>
            <person name="Eshaghi A."/>
            <person name="Li A."/>
            <person name="Shahinas D."/>
            <person name="Bahn P."/>
            <person name="Kus J.V."/>
            <person name="Patel S.N."/>
        </authorList>
    </citation>
    <scope>NUCLEOTIDE SEQUENCE [LARGE SCALE GENOMIC DNA]</scope>
    <source>
        <strain evidence="6 7">ON-56566</strain>
    </source>
</reference>
<evidence type="ECO:0000256" key="3">
    <source>
        <dbReference type="ARBA" id="ARBA00023125"/>
    </source>
</evidence>
<dbReference type="PANTHER" id="PTHR30126">
    <property type="entry name" value="HTH-TYPE TRANSCRIPTIONAL REGULATOR"/>
    <property type="match status" value="1"/>
</dbReference>
<organism evidence="6 7">
    <name type="scientific">Aureimonas altamirensis</name>
    <dbReference type="NCBI Taxonomy" id="370622"/>
    <lineage>
        <taxon>Bacteria</taxon>
        <taxon>Pseudomonadati</taxon>
        <taxon>Pseudomonadota</taxon>
        <taxon>Alphaproteobacteria</taxon>
        <taxon>Hyphomicrobiales</taxon>
        <taxon>Aurantimonadaceae</taxon>
        <taxon>Aureimonas</taxon>
    </lineage>
</organism>
<dbReference type="Gene3D" id="1.10.10.10">
    <property type="entry name" value="Winged helix-like DNA-binding domain superfamily/Winged helix DNA-binding domain"/>
    <property type="match status" value="1"/>
</dbReference>
<accession>A0A0B1Q762</accession>
<evidence type="ECO:0000256" key="4">
    <source>
        <dbReference type="ARBA" id="ARBA00023163"/>
    </source>
</evidence>
<dbReference type="InterPro" id="IPR005119">
    <property type="entry name" value="LysR_subst-bd"/>
</dbReference>
<keyword evidence="3" id="KW-0238">DNA-binding</keyword>
<dbReference type="STRING" id="370622.LA66_06635"/>
<evidence type="ECO:0000256" key="1">
    <source>
        <dbReference type="ARBA" id="ARBA00009437"/>
    </source>
</evidence>
<dbReference type="SUPFAM" id="SSF53850">
    <property type="entry name" value="Periplasmic binding protein-like II"/>
    <property type="match status" value="1"/>
</dbReference>